<dbReference type="GO" id="GO:0005524">
    <property type="term" value="F:ATP binding"/>
    <property type="evidence" value="ECO:0007669"/>
    <property type="project" value="InterPro"/>
</dbReference>
<organism evidence="2 3">
    <name type="scientific">Palleronia sediminis</name>
    <dbReference type="NCBI Taxonomy" id="2547833"/>
    <lineage>
        <taxon>Bacteria</taxon>
        <taxon>Pseudomonadati</taxon>
        <taxon>Pseudomonadota</taxon>
        <taxon>Alphaproteobacteria</taxon>
        <taxon>Rhodobacterales</taxon>
        <taxon>Roseobacteraceae</taxon>
        <taxon>Palleronia</taxon>
    </lineage>
</organism>
<accession>A0A4R6AQS3</accession>
<dbReference type="PANTHER" id="PTHR37291">
    <property type="entry name" value="5-METHYLCYTOSINE-SPECIFIC RESTRICTION ENZYME B"/>
    <property type="match status" value="1"/>
</dbReference>
<evidence type="ECO:0000313" key="3">
    <source>
        <dbReference type="Proteomes" id="UP000295701"/>
    </source>
</evidence>
<dbReference type="AlphaFoldDB" id="A0A4R6AQS3"/>
<keyword evidence="3" id="KW-1185">Reference proteome</keyword>
<dbReference type="SMART" id="SM00382">
    <property type="entry name" value="AAA"/>
    <property type="match status" value="1"/>
</dbReference>
<reference evidence="2 3" key="1">
    <citation type="submission" date="2019-03" db="EMBL/GenBank/DDBJ databases">
        <title>Primorskyibacter sp. SS33 isolated from sediments.</title>
        <authorList>
            <person name="Xunke S."/>
        </authorList>
    </citation>
    <scope>NUCLEOTIDE SEQUENCE [LARGE SCALE GENOMIC DNA]</scope>
    <source>
        <strain evidence="2 3">SS33</strain>
    </source>
</reference>
<dbReference type="InterPro" id="IPR003593">
    <property type="entry name" value="AAA+_ATPase"/>
</dbReference>
<sequence length="573" mass="61695">MPFFTAAHVSLALEHLPSRTHPSLVSFLGMVKADVPISATPSKAFGSAQETDLMRQYFHPVGGPTERPWYVPFGAPKEGSTNWKPKAYAGTSLQRMRTGKSFIYVQGSGASSDLWSFHPDFLTVLANRGAEVVGTVPISIHNLAAWFYRANDVPSHADAIAEFVSEFELNKYGLIGGIFDDTPDPALDALPLDANPISDANLFSLLQPPPSIPTTATSAVANVTQPSANVASDIEDASEYTWEVEAEEIRIALGELRGMEEAAFRAMAALRAGMHVIFTGPPGTGKTQLARRLCKATGIPVTMVAATDQWTTVDTIGGYFPSLTSLGQLDFLPGFVVNAMSAQRALIIDEINRADIDKAFGELFTLLSGNDVDLPYLVKSQNANGDSVSRRIRLASESSPGDDLTEIIRLPSWWRLIGSMNDADKASLKRLSYAFVRRFAFIPIEIPAVSIYNDLLDSGAGSGADGLAATRPDFLAALKSLFAEPTGLASIDMAMGYAIPEAIMRQARSEISLDAGRSTASLLASTLDLYVAPQFQGRADKHENFLALVSKHVGEDDLKAFAGRLAVWTGFVE</sequence>
<dbReference type="GO" id="GO:0016887">
    <property type="term" value="F:ATP hydrolysis activity"/>
    <property type="evidence" value="ECO:0007669"/>
    <property type="project" value="InterPro"/>
</dbReference>
<name>A0A4R6AQS3_9RHOB</name>
<dbReference type="Proteomes" id="UP000295701">
    <property type="component" value="Unassembled WGS sequence"/>
</dbReference>
<proteinExistence type="predicted"/>
<dbReference type="OrthoDB" id="9781481at2"/>
<dbReference type="CDD" id="cd00009">
    <property type="entry name" value="AAA"/>
    <property type="match status" value="1"/>
</dbReference>
<dbReference type="InterPro" id="IPR027417">
    <property type="entry name" value="P-loop_NTPase"/>
</dbReference>
<dbReference type="PANTHER" id="PTHR37291:SF1">
    <property type="entry name" value="TYPE IV METHYL-DIRECTED RESTRICTION ENZYME ECOKMCRB SUBUNIT"/>
    <property type="match status" value="1"/>
</dbReference>
<dbReference type="Pfam" id="PF07728">
    <property type="entry name" value="AAA_5"/>
    <property type="match status" value="1"/>
</dbReference>
<comment type="caution">
    <text evidence="2">The sequence shown here is derived from an EMBL/GenBank/DDBJ whole genome shotgun (WGS) entry which is preliminary data.</text>
</comment>
<dbReference type="RefSeq" id="WP_133395163.1">
    <property type="nucleotide sequence ID" value="NZ_SNAA01000001.1"/>
</dbReference>
<dbReference type="InterPro" id="IPR052934">
    <property type="entry name" value="Methyl-DNA_Rec/Restrict_Enz"/>
</dbReference>
<gene>
    <name evidence="2" type="ORF">E2L08_00905</name>
</gene>
<evidence type="ECO:0000313" key="2">
    <source>
        <dbReference type="EMBL" id="TDL84063.1"/>
    </source>
</evidence>
<evidence type="ECO:0000259" key="1">
    <source>
        <dbReference type="SMART" id="SM00382"/>
    </source>
</evidence>
<feature type="domain" description="AAA+ ATPase" evidence="1">
    <location>
        <begin position="272"/>
        <end position="445"/>
    </location>
</feature>
<dbReference type="InterPro" id="IPR011704">
    <property type="entry name" value="ATPase_dyneun-rel_AAA"/>
</dbReference>
<dbReference type="Gene3D" id="3.40.50.300">
    <property type="entry name" value="P-loop containing nucleotide triphosphate hydrolases"/>
    <property type="match status" value="1"/>
</dbReference>
<dbReference type="EMBL" id="SNAA01000001">
    <property type="protein sequence ID" value="TDL84063.1"/>
    <property type="molecule type" value="Genomic_DNA"/>
</dbReference>
<dbReference type="SUPFAM" id="SSF52540">
    <property type="entry name" value="P-loop containing nucleoside triphosphate hydrolases"/>
    <property type="match status" value="1"/>
</dbReference>
<protein>
    <submittedName>
        <fullName evidence="2">AAA family ATPase</fullName>
    </submittedName>
</protein>